<keyword evidence="3" id="KW-1185">Reference proteome</keyword>
<evidence type="ECO:0008006" key="4">
    <source>
        <dbReference type="Google" id="ProtNLM"/>
    </source>
</evidence>
<name>G5A090_PHYSP</name>
<proteinExistence type="predicted"/>
<feature type="compositionally biased region" description="Acidic residues" evidence="1">
    <location>
        <begin position="164"/>
        <end position="176"/>
    </location>
</feature>
<accession>G5A090</accession>
<dbReference type="AlphaFoldDB" id="G5A090"/>
<dbReference type="Proteomes" id="UP000002640">
    <property type="component" value="Unassembled WGS sequence"/>
</dbReference>
<feature type="region of interest" description="Disordered" evidence="1">
    <location>
        <begin position="128"/>
        <end position="176"/>
    </location>
</feature>
<gene>
    <name evidence="2" type="ORF">PHYSODRAFT_337290</name>
</gene>
<dbReference type="EMBL" id="JH159158">
    <property type="protein sequence ID" value="EGZ10479.1"/>
    <property type="molecule type" value="Genomic_DNA"/>
</dbReference>
<dbReference type="KEGG" id="psoj:PHYSODRAFT_337290"/>
<evidence type="ECO:0000256" key="1">
    <source>
        <dbReference type="SAM" id="MobiDB-lite"/>
    </source>
</evidence>
<sequence length="176" mass="20014">MVHFVVQSTDQQLEPAETQFPNAIVIGCLFHLKQALRRAMKRFLIPEEECGIAMTHGVLDMLTVVDHSLIERCIKWVKREIRQCFDYDVSVWNVAGLNNEHKQPSRETLSAEYIQRLADVPRGRARRTTRERFQLPVPVDLPDDIPDDSDGDTPAVTELPSDSSSDEDDGEAVQEL</sequence>
<dbReference type="InParanoid" id="G5A090"/>
<evidence type="ECO:0000313" key="2">
    <source>
        <dbReference type="EMBL" id="EGZ10479.1"/>
    </source>
</evidence>
<evidence type="ECO:0000313" key="3">
    <source>
        <dbReference type="Proteomes" id="UP000002640"/>
    </source>
</evidence>
<dbReference type="GeneID" id="20647345"/>
<organism evidence="2 3">
    <name type="scientific">Phytophthora sojae (strain P6497)</name>
    <name type="common">Soybean stem and root rot agent</name>
    <name type="synonym">Phytophthora megasperma f. sp. glycines</name>
    <dbReference type="NCBI Taxonomy" id="1094619"/>
    <lineage>
        <taxon>Eukaryota</taxon>
        <taxon>Sar</taxon>
        <taxon>Stramenopiles</taxon>
        <taxon>Oomycota</taxon>
        <taxon>Peronosporomycetes</taxon>
        <taxon>Peronosporales</taxon>
        <taxon>Peronosporaceae</taxon>
        <taxon>Phytophthora</taxon>
    </lineage>
</organism>
<dbReference type="RefSeq" id="XP_009533224.1">
    <property type="nucleotide sequence ID" value="XM_009534929.1"/>
</dbReference>
<reference evidence="2 3" key="1">
    <citation type="journal article" date="2006" name="Science">
        <title>Phytophthora genome sequences uncover evolutionary origins and mechanisms of pathogenesis.</title>
        <authorList>
            <person name="Tyler B.M."/>
            <person name="Tripathy S."/>
            <person name="Zhang X."/>
            <person name="Dehal P."/>
            <person name="Jiang R.H."/>
            <person name="Aerts A."/>
            <person name="Arredondo F.D."/>
            <person name="Baxter L."/>
            <person name="Bensasson D."/>
            <person name="Beynon J.L."/>
            <person name="Chapman J."/>
            <person name="Damasceno C.M."/>
            <person name="Dorrance A.E."/>
            <person name="Dou D."/>
            <person name="Dickerman A.W."/>
            <person name="Dubchak I.L."/>
            <person name="Garbelotto M."/>
            <person name="Gijzen M."/>
            <person name="Gordon S.G."/>
            <person name="Govers F."/>
            <person name="Grunwald N.J."/>
            <person name="Huang W."/>
            <person name="Ivors K.L."/>
            <person name="Jones R.W."/>
            <person name="Kamoun S."/>
            <person name="Krampis K."/>
            <person name="Lamour K.H."/>
            <person name="Lee M.K."/>
            <person name="McDonald W.H."/>
            <person name="Medina M."/>
            <person name="Meijer H.J."/>
            <person name="Nordberg E.K."/>
            <person name="Maclean D.J."/>
            <person name="Ospina-Giraldo M.D."/>
            <person name="Morris P.F."/>
            <person name="Phuntumart V."/>
            <person name="Putnam N.H."/>
            <person name="Rash S."/>
            <person name="Rose J.K."/>
            <person name="Sakihama Y."/>
            <person name="Salamov A.A."/>
            <person name="Savidor A."/>
            <person name="Scheuring C.F."/>
            <person name="Smith B.M."/>
            <person name="Sobral B.W."/>
            <person name="Terry A."/>
            <person name="Torto-Alalibo T.A."/>
            <person name="Win J."/>
            <person name="Xu Z."/>
            <person name="Zhang H."/>
            <person name="Grigoriev I.V."/>
            <person name="Rokhsar D.S."/>
            <person name="Boore J.L."/>
        </authorList>
    </citation>
    <scope>NUCLEOTIDE SEQUENCE [LARGE SCALE GENOMIC DNA]</scope>
    <source>
        <strain evidence="2 3">P6497</strain>
    </source>
</reference>
<protein>
    <recommendedName>
        <fullName evidence="4">MULE transposase domain-containing protein</fullName>
    </recommendedName>
</protein>
<feature type="compositionally biased region" description="Acidic residues" evidence="1">
    <location>
        <begin position="141"/>
        <end position="151"/>
    </location>
</feature>